<reference evidence="1 2" key="1">
    <citation type="submission" date="2023-03" db="EMBL/GenBank/DDBJ databases">
        <title>WGS of Gossypium arboreum.</title>
        <authorList>
            <person name="Yu D."/>
        </authorList>
    </citation>
    <scope>NUCLEOTIDE SEQUENCE [LARGE SCALE GENOMIC DNA]</scope>
    <source>
        <tissue evidence="1">Leaf</tissue>
    </source>
</reference>
<name>A0ABR0NRI6_GOSAR</name>
<keyword evidence="2" id="KW-1185">Reference proteome</keyword>
<comment type="caution">
    <text evidence="1">The sequence shown here is derived from an EMBL/GenBank/DDBJ whole genome shotgun (WGS) entry which is preliminary data.</text>
</comment>
<gene>
    <name evidence="1" type="ORF">PVK06_031265</name>
</gene>
<evidence type="ECO:0000313" key="1">
    <source>
        <dbReference type="EMBL" id="KAK5803617.1"/>
    </source>
</evidence>
<proteinExistence type="predicted"/>
<dbReference type="EMBL" id="JARKNE010000009">
    <property type="protein sequence ID" value="KAK5803617.1"/>
    <property type="molecule type" value="Genomic_DNA"/>
</dbReference>
<evidence type="ECO:0000313" key="2">
    <source>
        <dbReference type="Proteomes" id="UP001358586"/>
    </source>
</evidence>
<protein>
    <submittedName>
        <fullName evidence="1">Uncharacterized protein</fullName>
    </submittedName>
</protein>
<dbReference type="Proteomes" id="UP001358586">
    <property type="component" value="Chromosome 9"/>
</dbReference>
<accession>A0ABR0NRI6</accession>
<sequence length="113" mass="13034">MNWLSCLIAKRMEALAFGKAKLIRQRKYQFSMHDFKVFSYKMYVMHVRETLPGLGEVRKGKWERGDSIRYCHMVLLCAPMMSEALGLTEGTLRCLGIKVRMANGGMVGLQREK</sequence>
<organism evidence="1 2">
    <name type="scientific">Gossypium arboreum</name>
    <name type="common">Tree cotton</name>
    <name type="synonym">Gossypium nanking</name>
    <dbReference type="NCBI Taxonomy" id="29729"/>
    <lineage>
        <taxon>Eukaryota</taxon>
        <taxon>Viridiplantae</taxon>
        <taxon>Streptophyta</taxon>
        <taxon>Embryophyta</taxon>
        <taxon>Tracheophyta</taxon>
        <taxon>Spermatophyta</taxon>
        <taxon>Magnoliopsida</taxon>
        <taxon>eudicotyledons</taxon>
        <taxon>Gunneridae</taxon>
        <taxon>Pentapetalae</taxon>
        <taxon>rosids</taxon>
        <taxon>malvids</taxon>
        <taxon>Malvales</taxon>
        <taxon>Malvaceae</taxon>
        <taxon>Malvoideae</taxon>
        <taxon>Gossypium</taxon>
    </lineage>
</organism>